<evidence type="ECO:0000256" key="3">
    <source>
        <dbReference type="ARBA" id="ARBA00022450"/>
    </source>
</evidence>
<evidence type="ECO:0000256" key="5">
    <source>
        <dbReference type="SAM" id="MobiDB-lite"/>
    </source>
</evidence>
<dbReference type="CDD" id="cd19544">
    <property type="entry name" value="E-C_NRPS"/>
    <property type="match status" value="1"/>
</dbReference>
<dbReference type="Proteomes" id="UP000003022">
    <property type="component" value="Unassembled WGS sequence"/>
</dbReference>
<proteinExistence type="inferred from homology"/>
<comment type="cofactor">
    <cofactor evidence="1">
        <name>pantetheine 4'-phosphate</name>
        <dbReference type="ChEBI" id="CHEBI:47942"/>
    </cofactor>
</comment>
<dbReference type="eggNOG" id="COG1020">
    <property type="taxonomic scope" value="Bacteria"/>
</dbReference>
<evidence type="ECO:0000313" key="8">
    <source>
        <dbReference type="Proteomes" id="UP000003022"/>
    </source>
</evidence>
<dbReference type="CDD" id="cd17652">
    <property type="entry name" value="A_NRPS_CmdD_like"/>
    <property type="match status" value="2"/>
</dbReference>
<dbReference type="Gene3D" id="3.40.50.980">
    <property type="match status" value="10"/>
</dbReference>
<dbReference type="InterPro" id="IPR020845">
    <property type="entry name" value="AMP-binding_CS"/>
</dbReference>
<feature type="domain" description="Carrier" evidence="6">
    <location>
        <begin position="5286"/>
        <end position="5361"/>
    </location>
</feature>
<dbReference type="FunFam" id="1.10.1200.10:FF:000005">
    <property type="entry name" value="Nonribosomal peptide synthetase 1"/>
    <property type="match status" value="2"/>
</dbReference>
<dbReference type="PANTHER" id="PTHR45527:SF1">
    <property type="entry name" value="FATTY ACID SYNTHASE"/>
    <property type="match status" value="1"/>
</dbReference>
<dbReference type="Pfam" id="PF00975">
    <property type="entry name" value="Thioesterase"/>
    <property type="match status" value="1"/>
</dbReference>
<dbReference type="GO" id="GO:0072330">
    <property type="term" value="P:monocarboxylic acid biosynthetic process"/>
    <property type="evidence" value="ECO:0007669"/>
    <property type="project" value="UniProtKB-ARBA"/>
</dbReference>
<keyword evidence="3" id="KW-0596">Phosphopantetheine</keyword>
<dbReference type="Gene3D" id="3.40.50.1820">
    <property type="entry name" value="alpha/beta hydrolase"/>
    <property type="match status" value="2"/>
</dbReference>
<protein>
    <submittedName>
        <fullName evidence="7">Non-ribosomal peptide synthetase</fullName>
    </submittedName>
</protein>
<feature type="compositionally biased region" description="Low complexity" evidence="5">
    <location>
        <begin position="2522"/>
        <end position="2550"/>
    </location>
</feature>
<dbReference type="Gene3D" id="1.10.1200.10">
    <property type="entry name" value="ACP-like"/>
    <property type="match status" value="3"/>
</dbReference>
<dbReference type="PROSITE" id="PS00455">
    <property type="entry name" value="AMP_BINDING"/>
    <property type="match status" value="5"/>
</dbReference>
<feature type="region of interest" description="Disordered" evidence="5">
    <location>
        <begin position="2520"/>
        <end position="2552"/>
    </location>
</feature>
<dbReference type="InterPro" id="IPR010071">
    <property type="entry name" value="AA_adenyl_dom"/>
</dbReference>
<dbReference type="Pfam" id="PF00501">
    <property type="entry name" value="AMP-binding"/>
    <property type="match status" value="5"/>
</dbReference>
<dbReference type="SUPFAM" id="SSF47336">
    <property type="entry name" value="ACP-like"/>
    <property type="match status" value="5"/>
</dbReference>
<dbReference type="GO" id="GO:0043041">
    <property type="term" value="P:amino acid activation for nonribosomal peptide biosynthetic process"/>
    <property type="evidence" value="ECO:0007669"/>
    <property type="project" value="TreeGrafter"/>
</dbReference>
<organism evidence="7 8">
    <name type="scientific">Streptomyces griseoaurantiacus M045</name>
    <dbReference type="NCBI Taxonomy" id="996637"/>
    <lineage>
        <taxon>Bacteria</taxon>
        <taxon>Bacillati</taxon>
        <taxon>Actinomycetota</taxon>
        <taxon>Actinomycetes</taxon>
        <taxon>Kitasatosporales</taxon>
        <taxon>Streptomycetaceae</taxon>
        <taxon>Streptomyces</taxon>
        <taxon>Streptomyces aurantiacus group</taxon>
    </lineage>
</organism>
<dbReference type="PROSITE" id="PS50075">
    <property type="entry name" value="CARRIER"/>
    <property type="match status" value="5"/>
</dbReference>
<feature type="domain" description="Carrier" evidence="6">
    <location>
        <begin position="2031"/>
        <end position="2106"/>
    </location>
</feature>
<dbReference type="FunFam" id="3.40.50.12780:FF:000012">
    <property type="entry name" value="Non-ribosomal peptide synthetase"/>
    <property type="match status" value="4"/>
</dbReference>
<dbReference type="Pfam" id="PF13193">
    <property type="entry name" value="AMP-binding_C"/>
    <property type="match status" value="5"/>
</dbReference>
<dbReference type="InterPro" id="IPR025110">
    <property type="entry name" value="AMP-bd_C"/>
</dbReference>
<dbReference type="NCBIfam" id="TIGR01733">
    <property type="entry name" value="AA-adenyl-dom"/>
    <property type="match status" value="5"/>
</dbReference>
<dbReference type="InterPro" id="IPR000873">
    <property type="entry name" value="AMP-dep_synth/lig_dom"/>
</dbReference>
<dbReference type="CDD" id="cd17651">
    <property type="entry name" value="A_NRPS_VisG_like"/>
    <property type="match status" value="1"/>
</dbReference>
<accession>F3NJK6</accession>
<dbReference type="GO" id="GO:0008610">
    <property type="term" value="P:lipid biosynthetic process"/>
    <property type="evidence" value="ECO:0007669"/>
    <property type="project" value="UniProtKB-ARBA"/>
</dbReference>
<evidence type="ECO:0000313" key="7">
    <source>
        <dbReference type="EMBL" id="EGG46267.1"/>
    </source>
</evidence>
<dbReference type="Gene3D" id="3.30.559.30">
    <property type="entry name" value="Nonribosomal peptide synthetase, condensation domain"/>
    <property type="match status" value="5"/>
</dbReference>
<dbReference type="SUPFAM" id="SSF52777">
    <property type="entry name" value="CoA-dependent acyltransferases"/>
    <property type="match status" value="10"/>
</dbReference>
<dbReference type="CDD" id="cd19540">
    <property type="entry name" value="LCL_NRPS-like"/>
    <property type="match status" value="3"/>
</dbReference>
<evidence type="ECO:0000259" key="6">
    <source>
        <dbReference type="PROSITE" id="PS50075"/>
    </source>
</evidence>
<keyword evidence="4" id="KW-0597">Phosphoprotein</keyword>
<dbReference type="InterPro" id="IPR020806">
    <property type="entry name" value="PKS_PP-bd"/>
</dbReference>
<gene>
    <name evidence="7" type="ORF">SGM_3320</name>
</gene>
<dbReference type="InterPro" id="IPR009081">
    <property type="entry name" value="PP-bd_ACP"/>
</dbReference>
<dbReference type="PANTHER" id="PTHR45527">
    <property type="entry name" value="NONRIBOSOMAL PEPTIDE SYNTHETASE"/>
    <property type="match status" value="1"/>
</dbReference>
<dbReference type="InterPro" id="IPR029058">
    <property type="entry name" value="AB_hydrolase_fold"/>
</dbReference>
<dbReference type="FunFam" id="3.40.50.980:FF:000001">
    <property type="entry name" value="Non-ribosomal peptide synthetase"/>
    <property type="match status" value="5"/>
</dbReference>
<name>F3NJK6_9ACTN</name>
<dbReference type="InterPro" id="IPR006162">
    <property type="entry name" value="Ppantetheine_attach_site"/>
</dbReference>
<dbReference type="CDD" id="cd05930">
    <property type="entry name" value="A_NRPS"/>
    <property type="match status" value="1"/>
</dbReference>
<dbReference type="InterPro" id="IPR036736">
    <property type="entry name" value="ACP-like_sf"/>
</dbReference>
<dbReference type="SMART" id="SM00823">
    <property type="entry name" value="PKS_PP"/>
    <property type="match status" value="5"/>
</dbReference>
<dbReference type="FunFam" id="1.10.1200.10:FF:000016">
    <property type="entry name" value="Non-ribosomal peptide synthase"/>
    <property type="match status" value="3"/>
</dbReference>
<dbReference type="GO" id="GO:0003824">
    <property type="term" value="F:catalytic activity"/>
    <property type="evidence" value="ECO:0007669"/>
    <property type="project" value="InterPro"/>
</dbReference>
<evidence type="ECO:0000256" key="1">
    <source>
        <dbReference type="ARBA" id="ARBA00001957"/>
    </source>
</evidence>
<dbReference type="Gene3D" id="3.30.559.10">
    <property type="entry name" value="Chloramphenicol acetyltransferase-like domain"/>
    <property type="match status" value="5"/>
</dbReference>
<dbReference type="EMBL" id="AEYX01000037">
    <property type="protein sequence ID" value="EGG46267.1"/>
    <property type="molecule type" value="Genomic_DNA"/>
</dbReference>
<dbReference type="GO" id="GO:0031177">
    <property type="term" value="F:phosphopantetheine binding"/>
    <property type="evidence" value="ECO:0007669"/>
    <property type="project" value="InterPro"/>
</dbReference>
<feature type="compositionally biased region" description="Basic and acidic residues" evidence="5">
    <location>
        <begin position="5631"/>
        <end position="5650"/>
    </location>
</feature>
<feature type="domain" description="Carrier" evidence="6">
    <location>
        <begin position="3134"/>
        <end position="3208"/>
    </location>
</feature>
<dbReference type="GO" id="GO:0005829">
    <property type="term" value="C:cytosol"/>
    <property type="evidence" value="ECO:0007669"/>
    <property type="project" value="TreeGrafter"/>
</dbReference>
<dbReference type="CDD" id="cd17646">
    <property type="entry name" value="A_NRPS_AB3403-like"/>
    <property type="match status" value="1"/>
</dbReference>
<comment type="caution">
    <text evidence="7">The sequence shown here is derived from an EMBL/GenBank/DDBJ whole genome shotgun (WGS) entry which is preliminary data.</text>
</comment>
<dbReference type="Pfam" id="PF00550">
    <property type="entry name" value="PP-binding"/>
    <property type="match status" value="5"/>
</dbReference>
<dbReference type="InterPro" id="IPR001242">
    <property type="entry name" value="Condensation_dom"/>
</dbReference>
<dbReference type="InterPro" id="IPR023213">
    <property type="entry name" value="CAT-like_dom_sf"/>
</dbReference>
<dbReference type="Pfam" id="PF00668">
    <property type="entry name" value="Condensation"/>
    <property type="match status" value="5"/>
</dbReference>
<dbReference type="FunFam" id="3.30.559.10:FF:000012">
    <property type="entry name" value="Non-ribosomal peptide synthetase"/>
    <property type="match status" value="1"/>
</dbReference>
<reference evidence="7 8" key="1">
    <citation type="journal article" date="2011" name="J. Bacteriol.">
        <title>Draft genome sequence of the marine bacterium Streptomyces griseoaurantiacus M045, which produces novel manumycin-type antibiotics with a pABA core component.</title>
        <authorList>
            <person name="Li F."/>
            <person name="Jiang P."/>
            <person name="Zheng H."/>
            <person name="Wang S."/>
            <person name="Zhao G."/>
            <person name="Qin S."/>
            <person name="Liu Z."/>
        </authorList>
    </citation>
    <scope>NUCLEOTIDE SEQUENCE [LARGE SCALE GENOMIC DNA]</scope>
    <source>
        <strain evidence="7 8">M045</strain>
    </source>
</reference>
<evidence type="ECO:0000256" key="2">
    <source>
        <dbReference type="ARBA" id="ARBA00006432"/>
    </source>
</evidence>
<dbReference type="GO" id="GO:0017000">
    <property type="term" value="P:antibiotic biosynthetic process"/>
    <property type="evidence" value="ECO:0007669"/>
    <property type="project" value="UniProtKB-ARBA"/>
</dbReference>
<dbReference type="SUPFAM" id="SSF53474">
    <property type="entry name" value="alpha/beta-Hydrolases"/>
    <property type="match status" value="1"/>
</dbReference>
<dbReference type="NCBIfam" id="NF003417">
    <property type="entry name" value="PRK04813.1"/>
    <property type="match status" value="5"/>
</dbReference>
<sequence>MSGSRGGRRDLMAGQLGVWHAQQLDPDNPIYNMAEYIEIRGTVDARLFEKAVRTAVSEIDCFALRFEEAPDGTPRQYAVPPADWPFHTVDLSEAEDPGARAAEWMRADLSRPVDLRGGELFTEALLKVEDGLFFWYQRIHHIIADGLAGSRIAAHVAAVYTALRNGTPLPGEAPRSTSVLMDADAEYRASADFAQDRQYWTERLAGVPRAIGLGGREPSGTPRELVRHTLHVPAGAAAELRSSARRLGTSVSGLALAANAAYLHRATGQEDVVLGVPVLGRRTALRDIPGMTANLIPLRLAVRPKDTVKELVKQVSRGVRDALKHQRYRHEDILRDLKLVGGGRLYPLLVNIVSFDYDLTFDGAPSRAHSLGGINFNDLSISVYDRSSDGSMSVVAEGNPELYDPEAVRAHAAQFLDVLNWLARAGADERVHRVPLTSDAGQRLVPEEWNDTARETPAATLPELLRTWAARTPDALAVVHEGSEVTYAELHARANRLARLLIDRGAGPETPVAVMLHRSVDLVVALLAVLKAGGAYVPVDPDYPAERVAYVLEDARPLLVLTSTDLAPRLGGTHPPHLAVDAPETLTALRGLADTDPTDAERRAPLLPAHPAYVIYTSGSTGRPKGVAVPHAGVVNWLTWMQGAYQLSSEDRVLQKTPFGFDVSVREFFWPLLHGARIVVAKPSGHRDPAYLAELIRREGVTIAHFVPSLLQVFLREPTAAACTALRAVFCSGEALTGEVVGQFRDVFAGLPLHNLYGPTEASVEVTAWTCEGGTGGSGVPIGAPIWNTRVHVLDAALRPVPVGVAGELYLAGAGLARGYLGRPGLTAERFVANPYGGPGERMYRTGDLARWNADGQVEYLGRTDDQVKIRGFRIELGEIEAALATHPDVAQSTVTVREDRPGDRRLVGYLVPVRGPEGVEIAAVRRHVQAALPEYMVPSALVVLDALPLTVNGKLDRKALPAPAYQAAGAGRGPGTVQEELLRTVFADILGLPTVGLDDNFFELGGHSLLATRLVSRIRSVLGAEVLLRTVFEAPTPAALADRLTSSGEQRRALVRAERTERTPLSFAQQRLWFLGELEGPSATYNIPFALRLTGSLDVDALENALRDLVERHEVLRTVFATVAGEPYQRVLTPDEAALTLPVRRVTDLDAALAEAADHRFDLANEIPLRARLLRTGPEEHVLVLVVHHIAGDGWSLAPLARDLSAAYTARKAGRAPAWATLSVQYADYSQWQRHLLGEEGDADSVLARQLDHWRAALADLPQELALPFDRPRPALSSHRGGTVDLTVDARLHAALTELARAEGVTVFMVLQAALAVLLHRLGAGEDIPLGTPIAGRTDEALDDLVGFFVNTLVLRSDLSGAPTFAQLLARTRETDLAAYTHQDVPFERLVEDLAPARSMARHPLFQVMLTLQNTAAARFDLPGLHVETLPTGPLPAKFDLDFQIAERTAEDGTAAGLAGSLTYATDLFDHASAEAVVRRLVLVLRAVVADPTVPVTRVDVLHPGERERLLPRAGATTPEPAPTTLVALLEAQVARTPDATALVHDDSGLTYAEMNARANRLARALVDRGARPEARVAVLMDRSADLVVALLAVIKTGAAYVPVDPAHPADRVGHMLRDAGVELLVTHRALSDTVDEGVARLVTDATETAHVLAAQGAGNLTQEERGAALLPDHPAYVIYTSGSTGRPKGVVVSHAAVTHYLDWALRAYPGLNGRTVLHSSAAFDLTVTPLYGTLLAGGTLRIADLREGLPAGPAPTFLKVTPSHLGLLAEEPTRAFERGDLVVGGEHLTGEQLTRWRSAHPDVLVTNEYGPTEAAVGCVTFTLGPGEPDTTGGIPIGRPAQHTGVLVLDAGLRPVPPGVAGELYLAGAQLARGYLDRPGLTAERFVANPYGVPGERMYRTGDLARWNGDGELEYLGRTDDQVKIRGFRIELGEVEAALATHPAVARSAVVVREDRPGDRRLVAYIVPATGNPGGVDTVALRAHLGSVLPEYMVPSALVALDALPLTVNGKLDRAALPAPEYRASGDGRGPATVQEELLCSVFAEVLGLPAVGVDDNFFELGGHSLLATRLVSRIRSVFGAEVPVRAVFEAPTPAVLVSRLTTSTARRRPLVRAERAERMPLSFAQQRLWFLGELEGPSATYNIPVAVRLTGVLEVEALRSALADVVGRHEVLRTVFTADAGVPRQRILPAPESFELPVTVVERSGVERAVAGLAVRAFDLAAEMPLRAWLLRVAPDEHVLLMVVHHIAGDGWSMGPLARDVSVAYRARVAGGVPGWGPLVVQYADYTLWQRELLGEEGDPGSVLSEQLAFWRKALDGVPQELALPFDRPRPAVASHRGGRVEMCIPAEVHARIAELARAEGVTVFMVLQASLAVLLSRMGAGCDIPVGTPVAGRTDEALDELVGFFVNTLVMRTDLSGDPTFVELLERVRENGLGAFAHQDVPFERLVEDLAPARSMARHPLFQVMLALQNTAPADLDLPGIHTELLPTGEPVAKFDLSFALTESFGIETETAIGTDSVTGTATGADADATTGTGIETRTETPTGTEAETARRRPAGLLGAVDYAADLFEHDTVQALADRFVRVLDTLTREPHRRVGAVDILDPAERHRLLVDWNDSARDVPAATLPELFQAQVARTPDAPAVVFAGAEVSYAELNARANRLARLLIERGVGPESPVAVMVHRSVDLVLGFLAITKAGGAYLPVDPDYPAERVAYVLEDARPALVLTSTDLAPRLGGAHPPHLAVDAPEILAALRGLADTDLTDAERLAPLRPAHPAYVIYTSGSTGRPKGVTVTHRGLPSVAAAQAVDLGIAPGTRMLQFASMSFDASVWEMVTALCNGACLVSAPSHDLLPGPALVRLVAEHRVTHAMLTPAVLALLDPEELSTLRTLVTGGEAVGQSVVESWAPGRRLVNAYGPTESTVCATSAGPLSPGPTGPPIGGPVPNSRVYVLDSALRPVPPGVGGELYVAGAGLARGYLGRPRLTAERFVANPYGGPGERMYRTGDLARWNGDGELEYLGRTDDQVKIRGFRIELGEVEAALAAHPAVGRSTVLVREDRPGDRRLVGYLVPAGGRTDEVDTAALRAHLGGTLPEYMVPSALVVLDALPLTVNGKLDRRALPVPDHRATGGGRGPATVEEEILCSVFAEVLGLPAVGVDDNFFELGGHSLLAVRVVELLRARGVSIDVRSLFAAPTAAGLAAAGGPAEVPVPENRIPAEATALSPDMLPLVDLNRAELDRIVARVPGGAPNVADVYPLAPLQEGILFHHLMGESGDAADVYVLPVLLGFDSPQRLDGFVAALQRVVDRHDILRTAVLWEGLREPVQVVARRATIPVTGVDLPEGPDEEAAGRMLAACPGTMDIGRAPLIRVYRANTPVNGQWLALVQAHHLIADHTTLDVLLREVRAFLTGRENTLPVPLPFRTFVAQSRLRVTEEEHKRYFSALLGDVTEPTAPFGLLDVRGDGSGVTETRRVMDTGLSRRLREQSRRLGVSPATILHVVWARVLAATSGREDVVFGTVLFGRMAAGSGADRVLGLFINSLPVRVRTHEARVEDTVRAVQNQLADLLVHEHAPLKLARQAGGIKADTPLFTSLFNYRHSPSTDPGTEHALDGVELLYDQERTNYPIGLSVDDTGEDFALALQAAAPVSGTALCAMVHTAAEGVVAALEEAPDRLIGTVDVLGPGERHRILTDWNDSAREVPAATLPQLFQDRAARTPEAPALAFGDVELTYAELNARANRLARLLIERGVGPESPVAVMVHRSVDLVLGFLAVTKAGGAYLPLDPDYPAERLAYVLDDARPSLMLTSGDLAGRPAAAKVPLLVVDDPGTVAALREFTDTDPVDADRRAPLLPAHPAYVIYTSGSTGRPKGVTVTHRGLPSLAAEQAEHLALSPGSRVLQFASMSFDASVWETVMALCSGACLVSAPSPELLPGPALVRLVAERGVTHATLPPAALALMEPDSLPSLTTLVTAGEALPRNLAAGWSAGRRLVNAYGPTESTVCATTTGPLSPEDPTTPPIGTPIVNTGVYVLDAALRPVPVGVAGELYLAGAGLARGYLGRPGLTAERFVANPYGGPGERMYRTGDLARWNADGQVEYLGRTDDQVKIRGFRIELGEVESALAAHSGVAQSAVVVREDRPGDRRLVGYLVAVGGPESVEVAAVRRHVQGVLPEYMVPSALVVLDALPLTVNGKLDRKALPAPDHRAGDAGRGPATVQEELLRTVFADVLGLPTVGMDDNFFELGGHSLLAVQLINRARTALGVELPMRALFEALTVAALAQRLTDTGTARPALTARTRPDTLPLSFAQQRLWFLGELEGPSATYNIPVAVRLTGVLEVEALRSALADVVGRHEVLRTVFTADEGTPHQRIIPPSDSFELPVTVVERSGVERAVAELAVRAFDLAAETPLRAWLLRVAPDEHVLLMVVHHIAGDGWSMGPLARDVSVAYRARVAGGVPGWNPLVVQYADYTLWQRELLGEEGDPGSVLSEQLAFWRKALDGVPQELALPFDRSRPAVASHRGGRVEIRVPAEVHARLVELARAEGVTVFMVLQASLAVLLSRMGAGSDIPVGTPVAGRTDEALDELVGFFVNTLVMRTDLSGDPTFVELLERVRENGLGALAHQDVPFERLVEDLAPARSMARHPLFQVMLALQNTAPADLDLPGMRAEPFPTGEPPAKFDLFLSLSETFSAASGGGGGGRPAGLLGGVDYALDLFEHDTVQALADRFVRVLDTLTREPGRRVGQVEVLSAEERHRVVTGWNDTAREVPAATLPELFQAQAARTPDTVAVASGGAEVTYAQLDGRANRLARLLVRRGIGPEDIVGLAVPRSVDLIVALLAVLKSGAGYLPIDPEYPAERIAFMLADADPALTLTTSAVAARPAAGPTLLLDDPEVLAALDALPAEAPDDGERTTPLLPQHPAYLIYTSGSTGRPKGVVMPGGALVNLLSWHASAVPAEPGARVAQFTAISFDVSAQEVLSALLDGKTLVIPDEETRRDPEAFVTWLGEQRITELYAPTMLLDALGEAVAERGTPLPRLRHVAQAGEALVLGERVRELCGEPGTVLHNHYGPSETHVVTAHTLPGDRETWPRGAAPLGRPVWNTRVHVLDAALRPVPVGVAGELYVSGAQLARGYHARPALTAQRFVASPFSPGERMYRTGDLARWTTDGELEYLGRTDDQVKVRGFRIELGEVEAALTAHPSVARAAAVVREDRPGDRRLVGYLVPADRTDGIDTAGLRAHLGARLPEHMVPSALVLLESLPLTANGKLDRRELPAPDHTASAAGRRPSTVQEEILCRVFAEELNVPHIGVTDNFFERGGHSLLAVRLVRRIRAVMGVDVSVQTLMESPSVEGLAHRLSLPATDESLRTLLPIRTHGSRPPLFCVHPRSGLSWCFAPLAAFVPPEVPLYGLQARDADASGELPGSIREMAEEYVAELRTVRPSGPYHLLGWSMGGRVAHEMAVQLREDGQEVALVIMGGYAPAPEDTPGTDEAVKESAELLRRAMYERAGLDPDAPAEESDTLDEAPDLRDLAGLPDHFRAEISKDEAAVRARIIANNTRVYVGHRPRVFDGDVLFLSSEELEDGWGRAMWQPYTTGRISEARLPCTHDEMADPPMLPLLWNAVAAWLPTTDGDRKEEPPTTPGAKDRSEG</sequence>
<evidence type="ECO:0000256" key="4">
    <source>
        <dbReference type="ARBA" id="ARBA00022553"/>
    </source>
</evidence>
<dbReference type="PROSITE" id="PS00012">
    <property type="entry name" value="PHOSPHOPANTETHEINE"/>
    <property type="match status" value="4"/>
</dbReference>
<dbReference type="InterPro" id="IPR001031">
    <property type="entry name" value="Thioesterase"/>
</dbReference>
<feature type="domain" description="Carrier" evidence="6">
    <location>
        <begin position="4212"/>
        <end position="4287"/>
    </location>
</feature>
<dbReference type="RefSeq" id="WP_006141079.1">
    <property type="nucleotide sequence ID" value="NZ_AEYX01000037.1"/>
</dbReference>
<dbReference type="FunFam" id="3.40.50.980:FF:000002">
    <property type="entry name" value="Enterobactin synthetase component F"/>
    <property type="match status" value="1"/>
</dbReference>
<dbReference type="GO" id="GO:0044550">
    <property type="term" value="P:secondary metabolite biosynthetic process"/>
    <property type="evidence" value="ECO:0007669"/>
    <property type="project" value="UniProtKB-ARBA"/>
</dbReference>
<dbReference type="STRING" id="996637.SGM_3320"/>
<dbReference type="Gene3D" id="2.30.38.10">
    <property type="entry name" value="Luciferase, Domain 3"/>
    <property type="match status" value="5"/>
</dbReference>
<comment type="similarity">
    <text evidence="2">Belongs to the ATP-dependent AMP-binding enzyme family.</text>
</comment>
<dbReference type="Gene3D" id="3.30.300.30">
    <property type="match status" value="5"/>
</dbReference>
<dbReference type="SUPFAM" id="SSF56801">
    <property type="entry name" value="Acetyl-CoA synthetase-like"/>
    <property type="match status" value="5"/>
</dbReference>
<keyword evidence="8" id="KW-1185">Reference proteome</keyword>
<dbReference type="FunFam" id="2.30.38.10:FF:000001">
    <property type="entry name" value="Non-ribosomal peptide synthetase PvdI"/>
    <property type="match status" value="5"/>
</dbReference>
<dbReference type="FunFam" id="3.30.300.30:FF:000010">
    <property type="entry name" value="Enterobactin synthetase component F"/>
    <property type="match status" value="5"/>
</dbReference>
<feature type="region of interest" description="Disordered" evidence="5">
    <location>
        <begin position="5629"/>
        <end position="5650"/>
    </location>
</feature>
<dbReference type="InterPro" id="IPR045851">
    <property type="entry name" value="AMP-bd_C_sf"/>
</dbReference>
<feature type="domain" description="Carrier" evidence="6">
    <location>
        <begin position="974"/>
        <end position="1049"/>
    </location>
</feature>